<evidence type="ECO:0000256" key="1">
    <source>
        <dbReference type="SAM" id="MobiDB-lite"/>
    </source>
</evidence>
<protein>
    <submittedName>
        <fullName evidence="2">Uncharacterized protein</fullName>
    </submittedName>
</protein>
<sequence>MSYQWIDDHGLDRNPRTGALGERRTDHDTAEKIRDALRARSVHAAAQALEHQHVDLATALRVLAKQEWRRACQG</sequence>
<proteinExistence type="predicted"/>
<dbReference type="RefSeq" id="WP_379768728.1">
    <property type="nucleotide sequence ID" value="NZ_JBHSMZ010000004.1"/>
</dbReference>
<comment type="caution">
    <text evidence="2">The sequence shown here is derived from an EMBL/GenBank/DDBJ whole genome shotgun (WGS) entry which is preliminary data.</text>
</comment>
<reference evidence="3" key="1">
    <citation type="journal article" date="2019" name="Int. J. Syst. Evol. Microbiol.">
        <title>The Global Catalogue of Microorganisms (GCM) 10K type strain sequencing project: providing services to taxonomists for standard genome sequencing and annotation.</title>
        <authorList>
            <consortium name="The Broad Institute Genomics Platform"/>
            <consortium name="The Broad Institute Genome Sequencing Center for Infectious Disease"/>
            <person name="Wu L."/>
            <person name="Ma J."/>
        </authorList>
    </citation>
    <scope>NUCLEOTIDE SEQUENCE [LARGE SCALE GENOMIC DNA]</scope>
    <source>
        <strain evidence="3">CGMCC 4.5798</strain>
    </source>
</reference>
<dbReference type="Proteomes" id="UP001596086">
    <property type="component" value="Unassembled WGS sequence"/>
</dbReference>
<organism evidence="2 3">
    <name type="scientific">Massilia aerilata</name>
    <dbReference type="NCBI Taxonomy" id="453817"/>
    <lineage>
        <taxon>Bacteria</taxon>
        <taxon>Pseudomonadati</taxon>
        <taxon>Pseudomonadota</taxon>
        <taxon>Betaproteobacteria</taxon>
        <taxon>Burkholderiales</taxon>
        <taxon>Oxalobacteraceae</taxon>
        <taxon>Telluria group</taxon>
        <taxon>Massilia</taxon>
    </lineage>
</organism>
<accession>A0ABW0RUB1</accession>
<gene>
    <name evidence="2" type="ORF">ACFPO9_06770</name>
</gene>
<dbReference type="EMBL" id="JBHSMZ010000004">
    <property type="protein sequence ID" value="MFC5548216.1"/>
    <property type="molecule type" value="Genomic_DNA"/>
</dbReference>
<feature type="region of interest" description="Disordered" evidence="1">
    <location>
        <begin position="1"/>
        <end position="28"/>
    </location>
</feature>
<evidence type="ECO:0000313" key="2">
    <source>
        <dbReference type="EMBL" id="MFC5548216.1"/>
    </source>
</evidence>
<evidence type="ECO:0000313" key="3">
    <source>
        <dbReference type="Proteomes" id="UP001596086"/>
    </source>
</evidence>
<keyword evidence="3" id="KW-1185">Reference proteome</keyword>
<name>A0ABW0RUB1_9BURK</name>